<evidence type="ECO:0000313" key="3">
    <source>
        <dbReference type="Proteomes" id="UP000234585"/>
    </source>
</evidence>
<organism evidence="2 3">
    <name type="scientific">Aspergillus candidus</name>
    <dbReference type="NCBI Taxonomy" id="41067"/>
    <lineage>
        <taxon>Eukaryota</taxon>
        <taxon>Fungi</taxon>
        <taxon>Dikarya</taxon>
        <taxon>Ascomycota</taxon>
        <taxon>Pezizomycotina</taxon>
        <taxon>Eurotiomycetes</taxon>
        <taxon>Eurotiomycetidae</taxon>
        <taxon>Eurotiales</taxon>
        <taxon>Aspergillaceae</taxon>
        <taxon>Aspergillus</taxon>
        <taxon>Aspergillus subgen. Circumdati</taxon>
    </lineage>
</organism>
<evidence type="ECO:0000256" key="1">
    <source>
        <dbReference type="SAM" id="SignalP"/>
    </source>
</evidence>
<sequence>MHLSTLTIATALLSLASAFNSTHSLDARSNSTQLDHRHVARGNTTTANINTRSMRARRNDSVPVDAVTVYIHTPDHPTPQQLFVPPTICVQPAPMKIHGFDLSHGSCYLYSHPLCYGPSVLVSPDVKPVLDGVEVLGVKCAY</sequence>
<feature type="signal peptide" evidence="1">
    <location>
        <begin position="1"/>
        <end position="18"/>
    </location>
</feature>
<feature type="chain" id="PRO_5014199113" evidence="1">
    <location>
        <begin position="19"/>
        <end position="142"/>
    </location>
</feature>
<dbReference type="RefSeq" id="XP_024671618.1">
    <property type="nucleotide sequence ID" value="XM_024812784.1"/>
</dbReference>
<dbReference type="EMBL" id="KZ559141">
    <property type="protein sequence ID" value="PLB37606.1"/>
    <property type="molecule type" value="Genomic_DNA"/>
</dbReference>
<reference evidence="2 3" key="1">
    <citation type="submission" date="2017-12" db="EMBL/GenBank/DDBJ databases">
        <authorList>
            <consortium name="DOE Joint Genome Institute"/>
            <person name="Haridas S."/>
            <person name="Kjaerbolling I."/>
            <person name="Vesth T.C."/>
            <person name="Frisvad J.C."/>
            <person name="Nybo J.L."/>
            <person name="Theobald S."/>
            <person name="Kuo A."/>
            <person name="Bowyer P."/>
            <person name="Matsuda Y."/>
            <person name="Mondo S."/>
            <person name="Lyhne E.K."/>
            <person name="Kogle M.E."/>
            <person name="Clum A."/>
            <person name="Lipzen A."/>
            <person name="Salamov A."/>
            <person name="Ngan C.Y."/>
            <person name="Daum C."/>
            <person name="Chiniquy J."/>
            <person name="Barry K."/>
            <person name="LaButti K."/>
            <person name="Simmons B.A."/>
            <person name="Magnuson J.K."/>
            <person name="Mortensen U.H."/>
            <person name="Larsen T.O."/>
            <person name="Grigoriev I.V."/>
            <person name="Baker S.E."/>
            <person name="Andersen M.R."/>
            <person name="Nordberg H.P."/>
            <person name="Cantor M.N."/>
            <person name="Hua S.X."/>
        </authorList>
    </citation>
    <scope>NUCLEOTIDE SEQUENCE [LARGE SCALE GENOMIC DNA]</scope>
    <source>
        <strain evidence="2 3">CBS 102.13</strain>
    </source>
</reference>
<protein>
    <submittedName>
        <fullName evidence="2">Uncharacterized protein</fullName>
    </submittedName>
</protein>
<dbReference type="OrthoDB" id="4502058at2759"/>
<dbReference type="GeneID" id="36519944"/>
<accession>A0A2I2FAG4</accession>
<evidence type="ECO:0000313" key="2">
    <source>
        <dbReference type="EMBL" id="PLB37606.1"/>
    </source>
</evidence>
<dbReference type="AlphaFoldDB" id="A0A2I2FAG4"/>
<gene>
    <name evidence="2" type="ORF">BDW47DRAFT_106493</name>
</gene>
<name>A0A2I2FAG4_ASPCN</name>
<keyword evidence="1" id="KW-0732">Signal</keyword>
<dbReference type="Proteomes" id="UP000234585">
    <property type="component" value="Unassembled WGS sequence"/>
</dbReference>
<proteinExistence type="predicted"/>
<keyword evidence="3" id="KW-1185">Reference proteome</keyword>